<dbReference type="EMBL" id="JAINUF010000018">
    <property type="protein sequence ID" value="KAJ8338515.1"/>
    <property type="molecule type" value="Genomic_DNA"/>
</dbReference>
<organism evidence="1 2">
    <name type="scientific">Synaphobranchus kaupii</name>
    <name type="common">Kaup's arrowtooth eel</name>
    <dbReference type="NCBI Taxonomy" id="118154"/>
    <lineage>
        <taxon>Eukaryota</taxon>
        <taxon>Metazoa</taxon>
        <taxon>Chordata</taxon>
        <taxon>Craniata</taxon>
        <taxon>Vertebrata</taxon>
        <taxon>Euteleostomi</taxon>
        <taxon>Actinopterygii</taxon>
        <taxon>Neopterygii</taxon>
        <taxon>Teleostei</taxon>
        <taxon>Anguilliformes</taxon>
        <taxon>Synaphobranchidae</taxon>
        <taxon>Synaphobranchus</taxon>
    </lineage>
</organism>
<dbReference type="AlphaFoldDB" id="A0A9Q1EGR4"/>
<reference evidence="1" key="1">
    <citation type="journal article" date="2023" name="Science">
        <title>Genome structures resolve the early diversification of teleost fishes.</title>
        <authorList>
            <person name="Parey E."/>
            <person name="Louis A."/>
            <person name="Montfort J."/>
            <person name="Bouchez O."/>
            <person name="Roques C."/>
            <person name="Iampietro C."/>
            <person name="Lluch J."/>
            <person name="Castinel A."/>
            <person name="Donnadieu C."/>
            <person name="Desvignes T."/>
            <person name="Floi Bucao C."/>
            <person name="Jouanno E."/>
            <person name="Wen M."/>
            <person name="Mejri S."/>
            <person name="Dirks R."/>
            <person name="Jansen H."/>
            <person name="Henkel C."/>
            <person name="Chen W.J."/>
            <person name="Zahm M."/>
            <person name="Cabau C."/>
            <person name="Klopp C."/>
            <person name="Thompson A.W."/>
            <person name="Robinson-Rechavi M."/>
            <person name="Braasch I."/>
            <person name="Lecointre G."/>
            <person name="Bobe J."/>
            <person name="Postlethwait J.H."/>
            <person name="Berthelot C."/>
            <person name="Roest Crollius H."/>
            <person name="Guiguen Y."/>
        </authorList>
    </citation>
    <scope>NUCLEOTIDE SEQUENCE</scope>
    <source>
        <strain evidence="1">WJC10195</strain>
    </source>
</reference>
<name>A0A9Q1EGR4_SYNKA</name>
<accession>A0A9Q1EGR4</accession>
<dbReference type="Proteomes" id="UP001152622">
    <property type="component" value="Chromosome 18"/>
</dbReference>
<protein>
    <submittedName>
        <fullName evidence="1">Uncharacterized protein</fullName>
    </submittedName>
</protein>
<sequence length="173" mass="19010">MGTRAAHGLTNKGLIYTQGPQRQVCLLADFIYPTFWLGSSGHVIISRNRVLRGTSFTSKPQEAESLPGPSAALARPPLRPYFLYRFLLIPLVKYNSSSGWENDTARVDKYKKQKWEGGGREACVFVLRLFHLFALLSRDPLRDAAFAPAVACCCGAAAVLLQASKDAGPQPQQ</sequence>
<keyword evidence="2" id="KW-1185">Reference proteome</keyword>
<evidence type="ECO:0000313" key="1">
    <source>
        <dbReference type="EMBL" id="KAJ8338515.1"/>
    </source>
</evidence>
<evidence type="ECO:0000313" key="2">
    <source>
        <dbReference type="Proteomes" id="UP001152622"/>
    </source>
</evidence>
<proteinExistence type="predicted"/>
<comment type="caution">
    <text evidence="1">The sequence shown here is derived from an EMBL/GenBank/DDBJ whole genome shotgun (WGS) entry which is preliminary data.</text>
</comment>
<gene>
    <name evidence="1" type="ORF">SKAU_G00374810</name>
</gene>